<proteinExistence type="predicted"/>
<dbReference type="Proteomes" id="UP001221898">
    <property type="component" value="Unassembled WGS sequence"/>
</dbReference>
<gene>
    <name evidence="2" type="ORF">AAFF_G00315740</name>
</gene>
<evidence type="ECO:0000313" key="3">
    <source>
        <dbReference type="Proteomes" id="UP001221898"/>
    </source>
</evidence>
<dbReference type="GO" id="GO:0016020">
    <property type="term" value="C:membrane"/>
    <property type="evidence" value="ECO:0007669"/>
    <property type="project" value="TreeGrafter"/>
</dbReference>
<dbReference type="GO" id="GO:0042277">
    <property type="term" value="F:peptide binding"/>
    <property type="evidence" value="ECO:0007669"/>
    <property type="project" value="TreeGrafter"/>
</dbReference>
<dbReference type="GO" id="GO:0005737">
    <property type="term" value="C:cytoplasm"/>
    <property type="evidence" value="ECO:0007669"/>
    <property type="project" value="TreeGrafter"/>
</dbReference>
<dbReference type="GO" id="GO:0005615">
    <property type="term" value="C:extracellular space"/>
    <property type="evidence" value="ECO:0007669"/>
    <property type="project" value="TreeGrafter"/>
</dbReference>
<organism evidence="2 3">
    <name type="scientific">Aldrovandia affinis</name>
    <dbReference type="NCBI Taxonomy" id="143900"/>
    <lineage>
        <taxon>Eukaryota</taxon>
        <taxon>Metazoa</taxon>
        <taxon>Chordata</taxon>
        <taxon>Craniata</taxon>
        <taxon>Vertebrata</taxon>
        <taxon>Euteleostomi</taxon>
        <taxon>Actinopterygii</taxon>
        <taxon>Neopterygii</taxon>
        <taxon>Teleostei</taxon>
        <taxon>Notacanthiformes</taxon>
        <taxon>Halosauridae</taxon>
        <taxon>Aldrovandia</taxon>
    </lineage>
</organism>
<dbReference type="GO" id="GO:0043171">
    <property type="term" value="P:peptide catabolic process"/>
    <property type="evidence" value="ECO:0007669"/>
    <property type="project" value="TreeGrafter"/>
</dbReference>
<dbReference type="AlphaFoldDB" id="A0AAD7SMV1"/>
<evidence type="ECO:0000313" key="2">
    <source>
        <dbReference type="EMBL" id="KAJ8405594.1"/>
    </source>
</evidence>
<dbReference type="GO" id="GO:0070006">
    <property type="term" value="F:metalloaminopeptidase activity"/>
    <property type="evidence" value="ECO:0007669"/>
    <property type="project" value="TreeGrafter"/>
</dbReference>
<dbReference type="GO" id="GO:0006508">
    <property type="term" value="P:proteolysis"/>
    <property type="evidence" value="ECO:0007669"/>
    <property type="project" value="TreeGrafter"/>
</dbReference>
<dbReference type="PANTHER" id="PTHR11533:SF239">
    <property type="entry name" value="ENDOPLASMIC RETICULUM AMINOPEPTIDASE 2"/>
    <property type="match status" value="1"/>
</dbReference>
<sequence length="167" mass="19008">MSTYLVAFILCDFKPVTGRTASGIDVSIFAVPDKCHQIHYALEASVKLLEVYEILTPTTPSQNRAIVAVLWFGNLVTMEWWNDIWLNEGFARYMEFVSVDATYPELRVDDYLLDTCFATIGQDSLNSSRPISSAAENPIQIKEMCPMRRGQLLQQQSSSKERRSTWT</sequence>
<evidence type="ECO:0000259" key="1">
    <source>
        <dbReference type="Pfam" id="PF01433"/>
    </source>
</evidence>
<reference evidence="2" key="1">
    <citation type="journal article" date="2023" name="Science">
        <title>Genome structures resolve the early diversification of teleost fishes.</title>
        <authorList>
            <person name="Parey E."/>
            <person name="Louis A."/>
            <person name="Montfort J."/>
            <person name="Bouchez O."/>
            <person name="Roques C."/>
            <person name="Iampietro C."/>
            <person name="Lluch J."/>
            <person name="Castinel A."/>
            <person name="Donnadieu C."/>
            <person name="Desvignes T."/>
            <person name="Floi Bucao C."/>
            <person name="Jouanno E."/>
            <person name="Wen M."/>
            <person name="Mejri S."/>
            <person name="Dirks R."/>
            <person name="Jansen H."/>
            <person name="Henkel C."/>
            <person name="Chen W.J."/>
            <person name="Zahm M."/>
            <person name="Cabau C."/>
            <person name="Klopp C."/>
            <person name="Thompson A.W."/>
            <person name="Robinson-Rechavi M."/>
            <person name="Braasch I."/>
            <person name="Lecointre G."/>
            <person name="Bobe J."/>
            <person name="Postlethwait J.H."/>
            <person name="Berthelot C."/>
            <person name="Roest Crollius H."/>
            <person name="Guiguen Y."/>
        </authorList>
    </citation>
    <scope>NUCLEOTIDE SEQUENCE</scope>
    <source>
        <strain evidence="2">NC1722</strain>
    </source>
</reference>
<name>A0AAD7SMV1_9TELE</name>
<dbReference type="InterPro" id="IPR027268">
    <property type="entry name" value="Peptidase_M4/M1_CTD_sf"/>
</dbReference>
<dbReference type="EMBL" id="JAINUG010000047">
    <property type="protein sequence ID" value="KAJ8405594.1"/>
    <property type="molecule type" value="Genomic_DNA"/>
</dbReference>
<comment type="caution">
    <text evidence="2">The sequence shown here is derived from an EMBL/GenBank/DDBJ whole genome shotgun (WGS) entry which is preliminary data.</text>
</comment>
<protein>
    <recommendedName>
        <fullName evidence="1">Peptidase M1 membrane alanine aminopeptidase domain-containing protein</fullName>
    </recommendedName>
</protein>
<dbReference type="PANTHER" id="PTHR11533">
    <property type="entry name" value="PROTEASE M1 ZINC METALLOPROTEASE"/>
    <property type="match status" value="1"/>
</dbReference>
<accession>A0AAD7SMV1</accession>
<dbReference type="InterPro" id="IPR050344">
    <property type="entry name" value="Peptidase_M1_aminopeptidases"/>
</dbReference>
<feature type="domain" description="Peptidase M1 membrane alanine aminopeptidase" evidence="1">
    <location>
        <begin position="70"/>
        <end position="144"/>
    </location>
</feature>
<dbReference type="Gene3D" id="1.10.390.10">
    <property type="entry name" value="Neutral Protease Domain 2"/>
    <property type="match status" value="1"/>
</dbReference>
<dbReference type="InterPro" id="IPR014782">
    <property type="entry name" value="Peptidase_M1_dom"/>
</dbReference>
<dbReference type="SUPFAM" id="SSF55486">
    <property type="entry name" value="Metalloproteases ('zincins'), catalytic domain"/>
    <property type="match status" value="1"/>
</dbReference>
<dbReference type="Pfam" id="PF01433">
    <property type="entry name" value="Peptidase_M1"/>
    <property type="match status" value="1"/>
</dbReference>
<dbReference type="GO" id="GO:0008270">
    <property type="term" value="F:zinc ion binding"/>
    <property type="evidence" value="ECO:0007669"/>
    <property type="project" value="InterPro"/>
</dbReference>
<keyword evidence="3" id="KW-1185">Reference proteome</keyword>